<reference evidence="2 3" key="1">
    <citation type="journal article" date="2013" name="Virus Genes">
        <title>Complete genomic sequences and comparative analysis of Mamestra brassicae nucleopolyhedrovirus isolated in Korea.</title>
        <authorList>
            <person name="Choi J.B."/>
            <person name="Heo W.I."/>
            <person name="Shin T.Y."/>
            <person name="Bae S.M."/>
            <person name="Kim W.J."/>
            <person name="Kim J.I."/>
            <person name="Kwon M."/>
            <person name="Choi J.Y."/>
            <person name="Je Y.H."/>
            <person name="Jin B.R."/>
            <person name="Woo S.D."/>
        </authorList>
    </citation>
    <scope>NUCLEOTIDE SEQUENCE [LARGE SCALE GENOMIC DNA]</scope>
    <source>
        <strain evidence="2 3">K1</strain>
    </source>
</reference>
<dbReference type="GeneID" id="18559007"/>
<keyword evidence="1" id="KW-0472">Membrane</keyword>
<feature type="transmembrane region" description="Helical" evidence="1">
    <location>
        <begin position="6"/>
        <end position="23"/>
    </location>
</feature>
<accession>I3XMF1</accession>
<proteinExistence type="predicted"/>
<name>I3XMF1_NPVMB</name>
<sequence length="72" mass="8279">MQLFILVKISIIIHFYVFIYVNFSVARDTKHSIVFENGSKTIEKLIRSFIAVPFINVYNLFAQQTAAVAVCH</sequence>
<dbReference type="Proteomes" id="UP000202136">
    <property type="component" value="Segment"/>
</dbReference>
<keyword evidence="1" id="KW-0812">Transmembrane</keyword>
<dbReference type="KEGG" id="vg:18559007"/>
<evidence type="ECO:0000313" key="2">
    <source>
        <dbReference type="EMBL" id="AFL64984.1"/>
    </source>
</evidence>
<organism evidence="2 3">
    <name type="scientific">Mamestra brassicae nuclear polyhedrosis virus</name>
    <name type="common">MbNPV</name>
    <dbReference type="NCBI Taxonomy" id="78219"/>
    <lineage>
        <taxon>Viruses</taxon>
        <taxon>Viruses incertae sedis</taxon>
        <taxon>Naldaviricetes</taxon>
        <taxon>Lefavirales</taxon>
        <taxon>Baculoviridae</taxon>
        <taxon>Alphabaculovirus</taxon>
        <taxon>Alphabaculovirus mabrassicae</taxon>
    </lineage>
</organism>
<dbReference type="EMBL" id="JQ798165">
    <property type="protein sequence ID" value="AFL64984.1"/>
    <property type="molecule type" value="Genomic_DNA"/>
</dbReference>
<dbReference type="RefSeq" id="YP_009011198.1">
    <property type="nucleotide sequence ID" value="NC_023681.1"/>
</dbReference>
<keyword evidence="1" id="KW-1133">Transmembrane helix</keyword>
<evidence type="ECO:0000256" key="1">
    <source>
        <dbReference type="SAM" id="Phobius"/>
    </source>
</evidence>
<organismHost>
    <name type="scientific">Lepidoptera</name>
    <name type="common">moths &amp; butterflies</name>
    <dbReference type="NCBI Taxonomy" id="7088"/>
</organismHost>
<keyword evidence="3" id="KW-1185">Reference proteome</keyword>
<evidence type="ECO:0000313" key="3">
    <source>
        <dbReference type="Proteomes" id="UP000202136"/>
    </source>
</evidence>
<protein>
    <submittedName>
        <fullName evidence="2">Uncharacterized protein</fullName>
    </submittedName>
</protein>